<keyword evidence="4 9" id="KW-0812">Transmembrane</keyword>
<dbReference type="Proteomes" id="UP000001877">
    <property type="component" value="Chromosome"/>
</dbReference>
<organism evidence="12 13">
    <name type="scientific">Brevibacillus brevis (strain 47 / JCM 6285 / NBRC 100599)</name>
    <dbReference type="NCBI Taxonomy" id="358681"/>
    <lineage>
        <taxon>Bacteria</taxon>
        <taxon>Bacillati</taxon>
        <taxon>Bacillota</taxon>
        <taxon>Bacilli</taxon>
        <taxon>Bacillales</taxon>
        <taxon>Paenibacillaceae</taxon>
        <taxon>Brevibacillus</taxon>
    </lineage>
</organism>
<evidence type="ECO:0000256" key="6">
    <source>
        <dbReference type="ARBA" id="ARBA00022989"/>
    </source>
</evidence>
<keyword evidence="3 9" id="KW-1003">Cell membrane</keyword>
<name>C0ZK47_BREBN</name>
<evidence type="ECO:0000256" key="8">
    <source>
        <dbReference type="ARBA" id="ARBA00023136"/>
    </source>
</evidence>
<comment type="subcellular location">
    <subcellularLocation>
        <location evidence="1 9">Cell membrane</location>
        <topology evidence="1 9">Single-pass membrane protein</topology>
    </subcellularLocation>
</comment>
<dbReference type="NCBIfam" id="NF011430">
    <property type="entry name" value="PRK14861.1"/>
    <property type="match status" value="1"/>
</dbReference>
<dbReference type="InterPro" id="IPR006312">
    <property type="entry name" value="TatA/E"/>
</dbReference>
<keyword evidence="5 9" id="KW-0653">Protein transport</keyword>
<evidence type="ECO:0000256" key="5">
    <source>
        <dbReference type="ARBA" id="ARBA00022927"/>
    </source>
</evidence>
<evidence type="ECO:0000256" key="9">
    <source>
        <dbReference type="HAMAP-Rule" id="MF_00236"/>
    </source>
</evidence>
<evidence type="ECO:0000256" key="10">
    <source>
        <dbReference type="SAM" id="Coils"/>
    </source>
</evidence>
<keyword evidence="6 9" id="KW-1133">Transmembrane helix</keyword>
<gene>
    <name evidence="9" type="primary">tatA</name>
    <name evidence="12" type="ordered locus">BBR47_05210</name>
</gene>
<dbReference type="EMBL" id="AP008955">
    <property type="protein sequence ID" value="BAH41498.1"/>
    <property type="molecule type" value="Genomic_DNA"/>
</dbReference>
<comment type="function">
    <text evidence="9">Part of the twin-arginine translocation (Tat) system that transports large folded proteins containing a characteristic twin-arginine motif in their signal peptide across membranes. TatA could form the protein-conducting channel of the Tat system.</text>
</comment>
<dbReference type="GO" id="GO:0033281">
    <property type="term" value="C:TAT protein transport complex"/>
    <property type="evidence" value="ECO:0007669"/>
    <property type="project" value="UniProtKB-UniRule"/>
</dbReference>
<dbReference type="HOGENOM" id="CLU_1934023_0_0_9"/>
<dbReference type="RefSeq" id="WP_012684264.1">
    <property type="nucleotide sequence ID" value="NC_012491.1"/>
</dbReference>
<dbReference type="PANTHER" id="PTHR42982:SF1">
    <property type="entry name" value="SEC-INDEPENDENT PROTEIN TRANSLOCASE PROTEIN TATA"/>
    <property type="match status" value="1"/>
</dbReference>
<dbReference type="GO" id="GO:0008320">
    <property type="term" value="F:protein transmembrane transporter activity"/>
    <property type="evidence" value="ECO:0007669"/>
    <property type="project" value="UniProtKB-UniRule"/>
</dbReference>
<protein>
    <recommendedName>
        <fullName evidence="9">Sec-independent protein translocase protein TatA</fullName>
    </recommendedName>
</protein>
<accession>C0ZK47</accession>
<dbReference type="HAMAP" id="MF_00236">
    <property type="entry name" value="TatA_E"/>
    <property type="match status" value="1"/>
</dbReference>
<evidence type="ECO:0000256" key="3">
    <source>
        <dbReference type="ARBA" id="ARBA00022475"/>
    </source>
</evidence>
<evidence type="ECO:0000256" key="2">
    <source>
        <dbReference type="ARBA" id="ARBA00022448"/>
    </source>
</evidence>
<keyword evidence="7 9" id="KW-0811">Translocation</keyword>
<dbReference type="PANTHER" id="PTHR42982">
    <property type="entry name" value="SEC-INDEPENDENT PROTEIN TRANSLOCASE PROTEIN TATA"/>
    <property type="match status" value="1"/>
</dbReference>
<evidence type="ECO:0000256" key="7">
    <source>
        <dbReference type="ARBA" id="ARBA00023010"/>
    </source>
</evidence>
<dbReference type="Gene3D" id="1.20.5.3310">
    <property type="match status" value="1"/>
</dbReference>
<keyword evidence="8 9" id="KW-0472">Membrane</keyword>
<evidence type="ECO:0000313" key="13">
    <source>
        <dbReference type="Proteomes" id="UP000001877"/>
    </source>
</evidence>
<dbReference type="KEGG" id="bbe:BBR47_05210"/>
<dbReference type="AlphaFoldDB" id="C0ZK47"/>
<comment type="subunit">
    <text evidence="9">Forms a complex with TatC.</text>
</comment>
<dbReference type="PRINTS" id="PR01506">
    <property type="entry name" value="TATBPROTEIN"/>
</dbReference>
<evidence type="ECO:0000256" key="1">
    <source>
        <dbReference type="ARBA" id="ARBA00004162"/>
    </source>
</evidence>
<keyword evidence="10" id="KW-0175">Coiled coil</keyword>
<proteinExistence type="inferred from homology"/>
<keyword evidence="13" id="KW-1185">Reference proteome</keyword>
<keyword evidence="2 9" id="KW-0813">Transport</keyword>
<feature type="region of interest" description="Disordered" evidence="11">
    <location>
        <begin position="42"/>
        <end position="74"/>
    </location>
</feature>
<dbReference type="NCBIfam" id="TIGR01411">
    <property type="entry name" value="tatAE"/>
    <property type="match status" value="1"/>
</dbReference>
<sequence length="130" mass="15047">MSSIGIPGLILILVLALVLFGPKKLPELGRAVGHTLKEFKNATRSLTSDDEDDDEEKKRKELASKEVSVAKTTPVVADKEAAERERIEREVREKMEREVREKIERERLEKEIREKLEQERLQLEKEQKNA</sequence>
<feature type="coiled-coil region" evidence="10">
    <location>
        <begin position="77"/>
        <end position="129"/>
    </location>
</feature>
<reference evidence="12 13" key="1">
    <citation type="submission" date="2005-03" db="EMBL/GenBank/DDBJ databases">
        <title>Brevibacillus brevis strain 47, complete genome.</title>
        <authorList>
            <person name="Hosoyama A."/>
            <person name="Yamada R."/>
            <person name="Hongo Y."/>
            <person name="Terui Y."/>
            <person name="Ankai A."/>
            <person name="Masuyama W."/>
            <person name="Sekiguchi M."/>
            <person name="Takeda T."/>
            <person name="Asano K."/>
            <person name="Ohji S."/>
            <person name="Ichikawa N."/>
            <person name="Narita S."/>
            <person name="Aoki N."/>
            <person name="Miura H."/>
            <person name="Matsushita S."/>
            <person name="Sekigawa T."/>
            <person name="Yamagata H."/>
            <person name="Yoshikawa H."/>
            <person name="Udaka S."/>
            <person name="Tanikawa S."/>
            <person name="Fujita N."/>
        </authorList>
    </citation>
    <scope>NUCLEOTIDE SEQUENCE [LARGE SCALE GENOMIC DNA]</scope>
    <source>
        <strain evidence="13">47 / JCM 6285 / NBRC 100599</strain>
    </source>
</reference>
<dbReference type="Pfam" id="PF02416">
    <property type="entry name" value="TatA_B_E"/>
    <property type="match status" value="1"/>
</dbReference>
<dbReference type="STRING" id="358681.BBR47_05210"/>
<evidence type="ECO:0000313" key="12">
    <source>
        <dbReference type="EMBL" id="BAH41498.1"/>
    </source>
</evidence>
<comment type="similarity">
    <text evidence="9">Belongs to the TatA/E family.</text>
</comment>
<dbReference type="GO" id="GO:0043953">
    <property type="term" value="P:protein transport by the Tat complex"/>
    <property type="evidence" value="ECO:0007669"/>
    <property type="project" value="UniProtKB-UniRule"/>
</dbReference>
<dbReference type="eggNOG" id="COG1826">
    <property type="taxonomic scope" value="Bacteria"/>
</dbReference>
<evidence type="ECO:0000256" key="11">
    <source>
        <dbReference type="SAM" id="MobiDB-lite"/>
    </source>
</evidence>
<evidence type="ECO:0000256" key="4">
    <source>
        <dbReference type="ARBA" id="ARBA00022692"/>
    </source>
</evidence>
<dbReference type="InterPro" id="IPR003369">
    <property type="entry name" value="TatA/B/E"/>
</dbReference>